<dbReference type="InterPro" id="IPR032359">
    <property type="entry name" value="KwaB-like"/>
</dbReference>
<dbReference type="AlphaFoldDB" id="A0AAW4ZY34"/>
<dbReference type="RefSeq" id="WP_232581268.1">
    <property type="nucleotide sequence ID" value="NZ_WMCP01000011.1"/>
</dbReference>
<dbReference type="Pfam" id="PF16162">
    <property type="entry name" value="KwaB"/>
    <property type="match status" value="1"/>
</dbReference>
<dbReference type="InterPro" id="IPR048119">
    <property type="entry name" value="KwaB"/>
</dbReference>
<name>A0AAW4ZY34_PHOPO</name>
<accession>A0AAW4ZY34</accession>
<protein>
    <submittedName>
        <fullName evidence="1">DUF4868 domain-containing protein</fullName>
    </submittedName>
</protein>
<evidence type="ECO:0000313" key="1">
    <source>
        <dbReference type="EMBL" id="MCF2302179.1"/>
    </source>
</evidence>
<gene>
    <name evidence="1" type="ORF">GLP33_10600</name>
</gene>
<comment type="caution">
    <text evidence="1">The sequence shown here is derived from an EMBL/GenBank/DDBJ whole genome shotgun (WGS) entry which is preliminary data.</text>
</comment>
<organism evidence="1 2">
    <name type="scientific">Photobacterium phosphoreum</name>
    <dbReference type="NCBI Taxonomy" id="659"/>
    <lineage>
        <taxon>Bacteria</taxon>
        <taxon>Pseudomonadati</taxon>
        <taxon>Pseudomonadota</taxon>
        <taxon>Gammaproteobacteria</taxon>
        <taxon>Vibrionales</taxon>
        <taxon>Vibrionaceae</taxon>
        <taxon>Photobacterium</taxon>
    </lineage>
</organism>
<proteinExistence type="predicted"/>
<sequence length="320" mass="37363">MTVTVKEFEQFIDTSDGINVYFVNNANDVFDSDIDSKVLAKFRIDFCTEFRRKYTDHDKFSIVPLSNYDERKNALYRFDFDNKEMPFEFQLTQKVLKFKATEKVPTYQVKNDKLSNITGVIILIKNTSIQRSMAFYQHIFPVSLLGPDKGLLNLTTHKTRLVELAQDVIKLNANFVFLQEENEYFIENVGTLETRLHFKNVIHSRAKTYSKKIESIGLVDDMTKFNERIDKETSFARKVVKVYKNSVVIQEKISNSNIVNFTEKKEYYKVLSAAATPTKDSFKLDSIVRCKKFLELLDDDFLKSELTQKDYISRVKDLAK</sequence>
<dbReference type="Proteomes" id="UP000813876">
    <property type="component" value="Unassembled WGS sequence"/>
</dbReference>
<evidence type="ECO:0000313" key="2">
    <source>
        <dbReference type="Proteomes" id="UP000813876"/>
    </source>
</evidence>
<dbReference type="NCBIfam" id="NF041623">
    <property type="entry name" value="KwaB"/>
    <property type="match status" value="1"/>
</dbReference>
<reference evidence="1" key="1">
    <citation type="submission" date="2019-11" db="EMBL/GenBank/DDBJ databases">
        <title>Comparative genomics of photobacteria reveal adaptation to distinct habitats.</title>
        <authorList>
            <person name="Fuertes-Perez S."/>
            <person name="Hilgarth M."/>
            <person name="Vogel R.F."/>
        </authorList>
    </citation>
    <scope>NUCLEOTIDE SEQUENCE</scope>
    <source>
        <strain evidence="1">TMW2.2145</strain>
    </source>
</reference>
<dbReference type="EMBL" id="WMCP01000011">
    <property type="protein sequence ID" value="MCF2302179.1"/>
    <property type="molecule type" value="Genomic_DNA"/>
</dbReference>